<feature type="region of interest" description="Disordered" evidence="1">
    <location>
        <begin position="269"/>
        <end position="319"/>
    </location>
</feature>
<dbReference type="RefSeq" id="WP_380824877.1">
    <property type="nucleotide sequence ID" value="NZ_JBHTCG010000003.1"/>
</dbReference>
<dbReference type="Pfam" id="PF01978">
    <property type="entry name" value="TrmB"/>
    <property type="match status" value="1"/>
</dbReference>
<dbReference type="InterPro" id="IPR016032">
    <property type="entry name" value="Sig_transdc_resp-reg_C-effctor"/>
</dbReference>
<proteinExistence type="predicted"/>
<feature type="compositionally biased region" description="Low complexity" evidence="1">
    <location>
        <begin position="276"/>
        <end position="302"/>
    </location>
</feature>
<dbReference type="PANTHER" id="PTHR34293">
    <property type="entry name" value="HTH-TYPE TRANSCRIPTIONAL REGULATOR TRMBL2"/>
    <property type="match status" value="1"/>
</dbReference>
<organism evidence="3 4">
    <name type="scientific">Sphaerisporangium rhizosphaerae</name>
    <dbReference type="NCBI Taxonomy" id="2269375"/>
    <lineage>
        <taxon>Bacteria</taxon>
        <taxon>Bacillati</taxon>
        <taxon>Actinomycetota</taxon>
        <taxon>Actinomycetes</taxon>
        <taxon>Streptosporangiales</taxon>
        <taxon>Streptosporangiaceae</taxon>
        <taxon>Sphaerisporangium</taxon>
    </lineage>
</organism>
<evidence type="ECO:0000313" key="3">
    <source>
        <dbReference type="EMBL" id="MFC7381823.1"/>
    </source>
</evidence>
<dbReference type="Proteomes" id="UP001596496">
    <property type="component" value="Unassembled WGS sequence"/>
</dbReference>
<protein>
    <submittedName>
        <fullName evidence="3">Helix-turn-helix domain-containing protein</fullName>
    </submittedName>
</protein>
<dbReference type="InterPro" id="IPR051797">
    <property type="entry name" value="TrmB-like"/>
</dbReference>
<feature type="domain" description="HTH luxR-type" evidence="2">
    <location>
        <begin position="319"/>
        <end position="376"/>
    </location>
</feature>
<evidence type="ECO:0000313" key="4">
    <source>
        <dbReference type="Proteomes" id="UP001596496"/>
    </source>
</evidence>
<comment type="caution">
    <text evidence="3">The sequence shown here is derived from an EMBL/GenBank/DDBJ whole genome shotgun (WGS) entry which is preliminary data.</text>
</comment>
<dbReference type="SMART" id="SM00421">
    <property type="entry name" value="HTH_LUXR"/>
    <property type="match status" value="1"/>
</dbReference>
<sequence length="382" mass="41935">MRQPPELAKIGRVLDDGPALEVVGISAFDERIYHGVLASPGITVQELVMRSGESSSRIQSSLRRLRAKGMVSRLWGRSPRWTATNPGTAIRSLVRGLQSELDRLTDTADTLEAAFRTVGQDPAEGGQFEVLAGPEETARWYVRLQQEAKQEVLTFDRPPYVLDYRNTLEGERLRAGVRYRAVYAREAFLHAGALDELDEQLRAGEDARILPELPFKMVLVDRRAAIMPLHLDPPLSRSVLIRGSTMVVALVELFERVWREAVPVYPRPAAHDRAAESPGGPESRGGPESPGGPESTGGPESPGAREPARATGPEEGLEGEELGLADRRLLALLSAGLKDDAIARQLGTSPRSLRRRLRHLFDELDAETRFQAGAQAGRRGLV</sequence>
<dbReference type="InterPro" id="IPR036388">
    <property type="entry name" value="WH-like_DNA-bd_sf"/>
</dbReference>
<evidence type="ECO:0000256" key="1">
    <source>
        <dbReference type="SAM" id="MobiDB-lite"/>
    </source>
</evidence>
<dbReference type="SUPFAM" id="SSF46785">
    <property type="entry name" value="Winged helix' DNA-binding domain"/>
    <property type="match status" value="1"/>
</dbReference>
<gene>
    <name evidence="3" type="ORF">ACFQSB_06360</name>
</gene>
<dbReference type="InterPro" id="IPR000792">
    <property type="entry name" value="Tscrpt_reg_LuxR_C"/>
</dbReference>
<dbReference type="Gene3D" id="1.10.10.10">
    <property type="entry name" value="Winged helix-like DNA-binding domain superfamily/Winged helix DNA-binding domain"/>
    <property type="match status" value="2"/>
</dbReference>
<dbReference type="PANTHER" id="PTHR34293:SF1">
    <property type="entry name" value="HTH-TYPE TRANSCRIPTIONAL REGULATOR TRMBL2"/>
    <property type="match status" value="1"/>
</dbReference>
<dbReference type="InterPro" id="IPR036390">
    <property type="entry name" value="WH_DNA-bd_sf"/>
</dbReference>
<name>A0ABW2NWN6_9ACTN</name>
<dbReference type="EMBL" id="JBHTCG010000003">
    <property type="protein sequence ID" value="MFC7381823.1"/>
    <property type="molecule type" value="Genomic_DNA"/>
</dbReference>
<dbReference type="SUPFAM" id="SSF46894">
    <property type="entry name" value="C-terminal effector domain of the bipartite response regulators"/>
    <property type="match status" value="1"/>
</dbReference>
<keyword evidence="4" id="KW-1185">Reference proteome</keyword>
<evidence type="ECO:0000259" key="2">
    <source>
        <dbReference type="SMART" id="SM00421"/>
    </source>
</evidence>
<reference evidence="4" key="1">
    <citation type="journal article" date="2019" name="Int. J. Syst. Evol. Microbiol.">
        <title>The Global Catalogue of Microorganisms (GCM) 10K type strain sequencing project: providing services to taxonomists for standard genome sequencing and annotation.</title>
        <authorList>
            <consortium name="The Broad Institute Genomics Platform"/>
            <consortium name="The Broad Institute Genome Sequencing Center for Infectious Disease"/>
            <person name="Wu L."/>
            <person name="Ma J."/>
        </authorList>
    </citation>
    <scope>NUCLEOTIDE SEQUENCE [LARGE SCALE GENOMIC DNA]</scope>
    <source>
        <strain evidence="4">CECT 7649</strain>
    </source>
</reference>
<accession>A0ABW2NWN6</accession>
<dbReference type="InterPro" id="IPR002831">
    <property type="entry name" value="Tscrpt_reg_TrmB_N"/>
</dbReference>